<organism evidence="1">
    <name type="scientific">Gordonia amarae</name>
    <dbReference type="NCBI Taxonomy" id="36821"/>
    <lineage>
        <taxon>Bacteria</taxon>
        <taxon>Bacillati</taxon>
        <taxon>Actinomycetota</taxon>
        <taxon>Actinomycetes</taxon>
        <taxon>Mycobacteriales</taxon>
        <taxon>Gordoniaceae</taxon>
        <taxon>Gordonia</taxon>
    </lineage>
</organism>
<reference evidence="1" key="1">
    <citation type="journal article" date="2021" name="Nat. Microbiol.">
        <title>Cocultivation of an ultrasmall environmental parasitic bacterium with lytic ability against bacteria associated with wastewater foams.</title>
        <authorList>
            <person name="Batinovic S."/>
            <person name="Rose J.J.A."/>
            <person name="Ratcliffe J."/>
            <person name="Seviour R.J."/>
            <person name="Petrovski S."/>
        </authorList>
    </citation>
    <scope>NUCLEOTIDE SEQUENCE</scope>
    <source>
        <strain evidence="1">CON44</strain>
    </source>
</reference>
<gene>
    <name evidence="1" type="ORF">GII30_02610</name>
</gene>
<proteinExistence type="predicted"/>
<dbReference type="RefSeq" id="WP_005185223.1">
    <property type="nucleotide sequence ID" value="NZ_CP045804.1"/>
</dbReference>
<dbReference type="EMBL" id="CP045810">
    <property type="protein sequence ID" value="QHN38219.1"/>
    <property type="molecule type" value="Genomic_DNA"/>
</dbReference>
<accession>A0A857LIL5</accession>
<protein>
    <submittedName>
        <fullName evidence="1">Uncharacterized protein</fullName>
    </submittedName>
</protein>
<evidence type="ECO:0000313" key="1">
    <source>
        <dbReference type="EMBL" id="QHN38219.1"/>
    </source>
</evidence>
<sequence>MSGSSWARRLLGTAVDLSEGESWAQAKSEWRVLYEDDAGGPTETCVCGHEGLRYLNMVGNRITGARLYPVGSSCVERFDDDRIAEEQADARAVRVLRQHAVAGDLDRPHYSRRAIDALHRERVIDAAEHALMRRLFNKGPKAQIPEHDAALLRAVVSRRVMPYLCGAEARIAAERAGEKRGAA</sequence>
<dbReference type="AlphaFoldDB" id="A0A857LIL5"/>
<name>A0A857LIL5_9ACTN</name>